<dbReference type="AlphaFoldDB" id="A0A8S1KVN1"/>
<accession>A0A8S1KVN1</accession>
<proteinExistence type="predicted"/>
<gene>
    <name evidence="1" type="ORF">PPRIM_AZ9-3.1.T0290046</name>
</gene>
<reference evidence="1" key="1">
    <citation type="submission" date="2021-01" db="EMBL/GenBank/DDBJ databases">
        <authorList>
            <consortium name="Genoscope - CEA"/>
            <person name="William W."/>
        </authorList>
    </citation>
    <scope>NUCLEOTIDE SEQUENCE</scope>
</reference>
<dbReference type="Proteomes" id="UP000688137">
    <property type="component" value="Unassembled WGS sequence"/>
</dbReference>
<evidence type="ECO:0000313" key="1">
    <source>
        <dbReference type="EMBL" id="CAD8059550.1"/>
    </source>
</evidence>
<sequence>MKSLFRYHFINKVNISSINQNTLIPLYKTSISDQKLNNFQQSYVPFKEYFQLVPIFLERYLFDHGKHFVVGMQYSKETNLLQLKCLAHSGIYTKYVVPQNIIPVTFGDYNQSCRFNLFEHTIRVDYDMIYYNNQQNEFYLFDREGKWEEVEIPELSIQKLFDEKKYLNEVFR</sequence>
<dbReference type="EMBL" id="CAJJDM010000028">
    <property type="protein sequence ID" value="CAD8059550.1"/>
    <property type="molecule type" value="Genomic_DNA"/>
</dbReference>
<organism evidence="1 2">
    <name type="scientific">Paramecium primaurelia</name>
    <dbReference type="NCBI Taxonomy" id="5886"/>
    <lineage>
        <taxon>Eukaryota</taxon>
        <taxon>Sar</taxon>
        <taxon>Alveolata</taxon>
        <taxon>Ciliophora</taxon>
        <taxon>Intramacronucleata</taxon>
        <taxon>Oligohymenophorea</taxon>
        <taxon>Peniculida</taxon>
        <taxon>Parameciidae</taxon>
        <taxon>Paramecium</taxon>
    </lineage>
</organism>
<evidence type="ECO:0000313" key="2">
    <source>
        <dbReference type="Proteomes" id="UP000688137"/>
    </source>
</evidence>
<protein>
    <submittedName>
        <fullName evidence="1">Uncharacterized protein</fullName>
    </submittedName>
</protein>
<keyword evidence="2" id="KW-1185">Reference proteome</keyword>
<name>A0A8S1KVN1_PARPR</name>
<comment type="caution">
    <text evidence="1">The sequence shown here is derived from an EMBL/GenBank/DDBJ whole genome shotgun (WGS) entry which is preliminary data.</text>
</comment>